<sequence>MKSRRHKFLQGDVEAKTIMQKGEGEGEDSMEDYNKSNWFVMEATTTSSSSSS</sequence>
<name>A0ACC1B3S1_9ROSI</name>
<proteinExistence type="predicted"/>
<organism evidence="1 2">
    <name type="scientific">Pistacia atlantica</name>
    <dbReference type="NCBI Taxonomy" id="434234"/>
    <lineage>
        <taxon>Eukaryota</taxon>
        <taxon>Viridiplantae</taxon>
        <taxon>Streptophyta</taxon>
        <taxon>Embryophyta</taxon>
        <taxon>Tracheophyta</taxon>
        <taxon>Spermatophyta</taxon>
        <taxon>Magnoliopsida</taxon>
        <taxon>eudicotyledons</taxon>
        <taxon>Gunneridae</taxon>
        <taxon>Pentapetalae</taxon>
        <taxon>rosids</taxon>
        <taxon>malvids</taxon>
        <taxon>Sapindales</taxon>
        <taxon>Anacardiaceae</taxon>
        <taxon>Pistacia</taxon>
    </lineage>
</organism>
<reference evidence="2" key="1">
    <citation type="journal article" date="2023" name="G3 (Bethesda)">
        <title>Genome assembly and association tests identify interacting loci associated with vigor, precocity, and sex in interspecific pistachio rootstocks.</title>
        <authorList>
            <person name="Palmer W."/>
            <person name="Jacygrad E."/>
            <person name="Sagayaradj S."/>
            <person name="Cavanaugh K."/>
            <person name="Han R."/>
            <person name="Bertier L."/>
            <person name="Beede B."/>
            <person name="Kafkas S."/>
            <person name="Golino D."/>
            <person name="Preece J."/>
            <person name="Michelmore R."/>
        </authorList>
    </citation>
    <scope>NUCLEOTIDE SEQUENCE [LARGE SCALE GENOMIC DNA]</scope>
</reference>
<gene>
    <name evidence="1" type="ORF">Patl1_24820</name>
</gene>
<protein>
    <submittedName>
        <fullName evidence="1">Uncharacterized protein</fullName>
    </submittedName>
</protein>
<accession>A0ACC1B3S1</accession>
<comment type="caution">
    <text evidence="1">The sequence shown here is derived from an EMBL/GenBank/DDBJ whole genome shotgun (WGS) entry which is preliminary data.</text>
</comment>
<keyword evidence="2" id="KW-1185">Reference proteome</keyword>
<dbReference type="EMBL" id="CM047903">
    <property type="protein sequence ID" value="KAJ0093560.1"/>
    <property type="molecule type" value="Genomic_DNA"/>
</dbReference>
<dbReference type="Proteomes" id="UP001164250">
    <property type="component" value="Chromosome 7"/>
</dbReference>
<evidence type="ECO:0000313" key="2">
    <source>
        <dbReference type="Proteomes" id="UP001164250"/>
    </source>
</evidence>
<evidence type="ECO:0000313" key="1">
    <source>
        <dbReference type="EMBL" id="KAJ0093560.1"/>
    </source>
</evidence>